<dbReference type="EMBL" id="CP080467">
    <property type="protein sequence ID" value="UNO48882.1"/>
    <property type="molecule type" value="Genomic_DNA"/>
</dbReference>
<dbReference type="GO" id="GO:0005886">
    <property type="term" value="C:plasma membrane"/>
    <property type="evidence" value="ECO:0007669"/>
    <property type="project" value="UniProtKB-SubCell"/>
</dbReference>
<dbReference type="Proteomes" id="UP000829401">
    <property type="component" value="Chromosome"/>
</dbReference>
<proteinExistence type="inferred from homology"/>
<evidence type="ECO:0000256" key="6">
    <source>
        <dbReference type="ARBA" id="ARBA00023136"/>
    </source>
</evidence>
<sequence length="278" mass="31255">MKKLAKLERTSAHVVLIIAAILALIPVYWMIRSALATNTDIFDPHFHPWLVDFDWRNFAQAWSSQPFPIFFLNSIASSFLIVLCQLVTSTLAAYSLVFVEYRGKSVVFFCILLAMMVPMQATFIPIYSMLSSVHLINTYGALVLPFVGSAFGIFLLRQGFASIPKEMIRAARIDGASEYRILWSIVLPNAKPALITLALLNFVYHYNDLFWPLVATNTTNMRVVPVALTYFLNQDAGEGLQWNHMMDAAIFAVLPVIILFLFGQRYFVRGVAGTSIKG</sequence>
<comment type="subcellular location">
    <subcellularLocation>
        <location evidence="1 7">Cell membrane</location>
        <topology evidence="1 7">Multi-pass membrane protein</topology>
    </subcellularLocation>
</comment>
<dbReference type="Gene3D" id="1.10.3720.10">
    <property type="entry name" value="MetI-like"/>
    <property type="match status" value="1"/>
</dbReference>
<gene>
    <name evidence="8" type="ORF">K1I37_20050</name>
</gene>
<dbReference type="PANTHER" id="PTHR43744">
    <property type="entry name" value="ABC TRANSPORTER PERMEASE PROTEIN MG189-RELATED-RELATED"/>
    <property type="match status" value="1"/>
</dbReference>
<feature type="transmembrane region" description="Helical" evidence="7">
    <location>
        <begin position="139"/>
        <end position="160"/>
    </location>
</feature>
<evidence type="ECO:0000256" key="1">
    <source>
        <dbReference type="ARBA" id="ARBA00004651"/>
    </source>
</evidence>
<evidence type="ECO:0000256" key="2">
    <source>
        <dbReference type="ARBA" id="ARBA00022448"/>
    </source>
</evidence>
<dbReference type="STRING" id="1356854.N007_12935"/>
<dbReference type="SUPFAM" id="SSF161098">
    <property type="entry name" value="MetI-like"/>
    <property type="match status" value="1"/>
</dbReference>
<feature type="transmembrane region" description="Helical" evidence="7">
    <location>
        <begin position="248"/>
        <end position="268"/>
    </location>
</feature>
<dbReference type="InterPro" id="IPR035906">
    <property type="entry name" value="MetI-like_sf"/>
</dbReference>
<evidence type="ECO:0000313" key="8">
    <source>
        <dbReference type="EMBL" id="UNO48882.1"/>
    </source>
</evidence>
<dbReference type="InterPro" id="IPR000515">
    <property type="entry name" value="MetI-like"/>
</dbReference>
<accession>A0A9E6ZF68</accession>
<evidence type="ECO:0000256" key="5">
    <source>
        <dbReference type="ARBA" id="ARBA00022989"/>
    </source>
</evidence>
<dbReference type="eggNOG" id="COG0395">
    <property type="taxonomic scope" value="Bacteria"/>
</dbReference>
<keyword evidence="3" id="KW-1003">Cell membrane</keyword>
<dbReference type="PANTHER" id="PTHR43744:SF12">
    <property type="entry name" value="ABC TRANSPORTER PERMEASE PROTEIN MG189-RELATED"/>
    <property type="match status" value="1"/>
</dbReference>
<dbReference type="Pfam" id="PF00528">
    <property type="entry name" value="BPD_transp_1"/>
    <property type="match status" value="1"/>
</dbReference>
<keyword evidence="4 7" id="KW-0812">Transmembrane</keyword>
<feature type="transmembrane region" description="Helical" evidence="7">
    <location>
        <begin position="106"/>
        <end position="127"/>
    </location>
</feature>
<dbReference type="GO" id="GO:0055085">
    <property type="term" value="P:transmembrane transport"/>
    <property type="evidence" value="ECO:0007669"/>
    <property type="project" value="InterPro"/>
</dbReference>
<reference evidence="9" key="1">
    <citation type="journal article" date="2022" name="G3 (Bethesda)">
        <title>Unveiling the complete genome sequence of Alicyclobacillus acidoterrestris DSM 3922T, a taint-producing strain.</title>
        <authorList>
            <person name="Leonardo I.C."/>
            <person name="Barreto Crespo M.T."/>
            <person name="Gaspar F.B."/>
        </authorList>
    </citation>
    <scope>NUCLEOTIDE SEQUENCE [LARGE SCALE GENOMIC DNA]</scope>
    <source>
        <strain evidence="9">DSM 3922</strain>
    </source>
</reference>
<dbReference type="CDD" id="cd06261">
    <property type="entry name" value="TM_PBP2"/>
    <property type="match status" value="1"/>
</dbReference>
<feature type="transmembrane region" description="Helical" evidence="7">
    <location>
        <begin position="12"/>
        <end position="31"/>
    </location>
</feature>
<dbReference type="AlphaFoldDB" id="T0BSF9"/>
<organism evidence="8 9">
    <name type="scientific">Alicyclobacillus acidoterrestris (strain ATCC 49025 / DSM 3922 / CIP 106132 / NCIMB 13137 / GD3B)</name>
    <dbReference type="NCBI Taxonomy" id="1356854"/>
    <lineage>
        <taxon>Bacteria</taxon>
        <taxon>Bacillati</taxon>
        <taxon>Bacillota</taxon>
        <taxon>Bacilli</taxon>
        <taxon>Bacillales</taxon>
        <taxon>Alicyclobacillaceae</taxon>
        <taxon>Alicyclobacillus</taxon>
    </lineage>
</organism>
<dbReference type="PROSITE" id="PS50928">
    <property type="entry name" value="ABC_TM1"/>
    <property type="match status" value="1"/>
</dbReference>
<evidence type="ECO:0000313" key="9">
    <source>
        <dbReference type="Proteomes" id="UP000829401"/>
    </source>
</evidence>
<evidence type="ECO:0000256" key="7">
    <source>
        <dbReference type="RuleBase" id="RU363032"/>
    </source>
</evidence>
<evidence type="ECO:0000256" key="4">
    <source>
        <dbReference type="ARBA" id="ARBA00022692"/>
    </source>
</evidence>
<feature type="transmembrane region" description="Helical" evidence="7">
    <location>
        <begin position="75"/>
        <end position="99"/>
    </location>
</feature>
<dbReference type="KEGG" id="aaco:K1I37_20050"/>
<comment type="similarity">
    <text evidence="7">Belongs to the binding-protein-dependent transport system permease family.</text>
</comment>
<keyword evidence="6 7" id="KW-0472">Membrane</keyword>
<name>T0BSF9_ALIAG</name>
<protein>
    <submittedName>
        <fullName evidence="8">Carbohydrate ABC transporter permease</fullName>
    </submittedName>
</protein>
<keyword evidence="2 7" id="KW-0813">Transport</keyword>
<keyword evidence="5 7" id="KW-1133">Transmembrane helix</keyword>
<keyword evidence="9" id="KW-1185">Reference proteome</keyword>
<dbReference type="RefSeq" id="WP_021297643.1">
    <property type="nucleotide sequence ID" value="NZ_AURB01000157.1"/>
</dbReference>
<accession>T0BSF9</accession>
<feature type="transmembrane region" description="Helical" evidence="7">
    <location>
        <begin position="181"/>
        <end position="204"/>
    </location>
</feature>
<evidence type="ECO:0000256" key="3">
    <source>
        <dbReference type="ARBA" id="ARBA00022475"/>
    </source>
</evidence>